<dbReference type="EMBL" id="CALSDN010000002">
    <property type="protein sequence ID" value="CAH6719450.1"/>
    <property type="molecule type" value="Genomic_DNA"/>
</dbReference>
<name>A0ACA9Y3W1_9ASCO</name>
<gene>
    <name evidence="1" type="ORF">CLIB1444_02S08834</name>
</gene>
<sequence length="2686" mass="311039">MKSLELEYLNSLIKRLESFLPTTTGHTIVEVELNQQFILTKNLLVSRIDSKDGKYISYCLEKLSHLISKTIDNGGNEIKLREMNDKLLSSILIIVKIITQLIPKYWVTRKNLTTYRNSVNNFANNFEVSTNKFSDFVHFEPPLPIKNEFIPPIIDIMIKISSGDIIKRIINLIQKRPIDENKYYGVNLNELEETLDNSSINTDLSSSNYLPPQILSKHENVKLEELLMMEIDNNIEIILRFLAASNPIQYYNYLFDHFFKYHIIDDKNNQIPRTALVKYSPLIRFVFYTKDNGLKMAKCVDKTLRITKNTMWKQIILFFYANSIRDQSFARPLDYAYIVETDDEVIEVCKHIFDLTCSIFEEIPYSGISSAIQCWISILIPSDFREFDDNKKPNKLKINFNKRLKFLINLLKDSNSKSNLTCFNSLINTFQLAGRFPLILHDHPIYKFTLNYLDSTYENLNSINLLKFSSTPTLSFEITNSYDNLMINFFISAIILKPDKYLSILMNNFKQLTKDNNFRDVRIIIKIIKSLSQQENTLQSFNSIIKSIAPSLKLMIINASRLLNQYYELYNQNYSNISINSHSLSDKISLHSSSNSSNYLRRSSFDEITPTESKLSQIQEIHFEDLKIMSSSMNPTQVKDKENVSPFQNPRFLQYTEETLSDLFAIFSAVPELFFNDFKFMTLERFQDNEEHCRAKIIKFVYDNITSLKAGLQSKLSTSTIYGNSNDSHLFQSTCDLIMTIVDETNLVAKNYNEVTAYTNFLTCNYIIKSICDSCLSLSLADTKFKSNLIFLNEFLKRRDQFDKFLINNDIIANDKTHADDNVICNSVERVLLLCLCTHDIQFYNIAKETMKWYLKQSNNPIHEHLNCFKTNLHDTFEKLVDDDQIFTGFVSLHKKVRNILREAKPTKSLYQIWLIVYERWCYLLDNSNLKINSENLLLRHFTGFLVSTCGCFITDSFITDDLELKLKLQAFVSEFFDKCINLLNSQDLIVRVIIKDILSNESHSSVYKLISNKLIDEVTKFEENRISTEESTLFTEQVITILTSMISVDNEGAIILTTLLPEICLVLIKVINIIENPINATRLRLRFCRLVIVIEQNRSRILLSGAYKVRNFYAKSMCEWLEQSAFYDEIEVESQVEKSKESELLYINIDLATESSKALSLQLEELILEIPDGTSENEVAKYKDLAFANYFSLFYKILTKFTSLNSLNNQPISEFTNHLIKSKYKIQIIVENVLKCITNLLQYDTDIGLQFVFPLGYHENKKIRSLFLNVFANMLYERKMVNKSNAFDESILINIGDIYDTVRATSALASNTNNTLLANSIYGIYGYIKMLDKVFDVLLNEEINNVSRTSDIFRRNSILTKLLAKLAKDEGIGYLNIVLKDFLQDFTNKEIIFNVEKDGEYDCSNADLFMEYLTKLIDLIINSSHLMPKSFKYVCSEIYKKVSDKVPDSGLIAVGSFIFLRFFCPAIISPESFFEVDVIISNTNKKSALQLVKVIQNMANKTLTFLKWKSLNSKMDELNELNNKIFKFLKDISVFDDNEYPFEEIKELPIPELRYYHRFYFTFYKDIKISYLIGGFSDEELARRVDVIRIVDQTLKKLGQPRPLLNFSSSKDGLAVKSFDNYNLAMNPNNGLSSEYNDFMNKMSKKYSDIVLQVQVIHNAIFHDGTPVVVINLSTLRYIEFDIHLLVYKLFETASQVWDNKFYFIFDFTEFSTEMHLLITYATLLNSYAPPQLFKNCARIYYFNIPVNDIKLFINIVRPSRVEEKEARARFYTYSHCDSTEIISSLCLSDDTMSITRDKKVEFHNCKVLDSRTQTFKSSTLKIGRQFLLLCSDEFVPTNHELCATRGFRPVEIFNLIDIVRCEITKTSGSSDEFTIYLSNDSSIIIKSNERSEILRFLYFTTSRLPKNFIENDDKHFGISDISNLWFGRLFNLTFQSLLTDNEDVKTSGAALFASIANYFEIDYNISRNYAKSIAYPINSIDFIVAISDHVAKQFPHMTYRFLRAFFDSYDKISLNHRMDAILYVTPWINNICDYIYLENEQYGPDRVAGLIRHFCNISALNKSTVSVINDYIWKKLFSESILVPTLLDEIVTFAMDNRNDDPDWTFIISVITPSVEIVGEAINRLIKCVNQTTNNDSDVASESKLFEIMILVKICSSLFFDAYIYAQLFLADIFLLCTLFIDNPSLEFGGDLQKLLINTIESFLHKPDLSLDEKKVVENTLSYFTSQRAKMLFGLTREKSSSSDISQLYNRAASFEILCDNLNQFITVLGSADDRSGWRSRWSSHAIDVACIESSLFQIRGILIVGILSKSGINDGTAAKIFKLMSKNTFNNSLEYMTTVLMSASRILQGLSINSVFPSIIIWPQLYFGMLNYSSLYQASIQCLLNTLIKLYQQGDNFIERIFQQRKHLDTFITAFEDSHGFHIDEKNILVYIFFVFTQGLKLSHIKHTSLNCLKTIFGLRFDIETQGEFEVPSGILPYLFFIWLSTNDSGFEEFLETTNYKPSQWIKLDSSTSKNNYKIPKVLIDYLLSDALYSKLVLYQASFLYSTESVDGNFKTKFLFAYNYIFNINKAKGLSIYHIIKPTIDNAIVNSNSIKVVEIASDIQIRVISDKSYDFEQFSIDSDDFLQQHGLMIMKKYEFRKLSDLLQNKEDGLASRIELDNERLQEMIYRAASSYIDNHQLER</sequence>
<proteinExistence type="predicted"/>
<evidence type="ECO:0000313" key="2">
    <source>
        <dbReference type="Proteomes" id="UP001152531"/>
    </source>
</evidence>
<evidence type="ECO:0000313" key="1">
    <source>
        <dbReference type="EMBL" id="CAH6719450.1"/>
    </source>
</evidence>
<organism evidence="1 2">
    <name type="scientific">[Candida] jaroonii</name>
    <dbReference type="NCBI Taxonomy" id="467808"/>
    <lineage>
        <taxon>Eukaryota</taxon>
        <taxon>Fungi</taxon>
        <taxon>Dikarya</taxon>
        <taxon>Ascomycota</taxon>
        <taxon>Saccharomycotina</taxon>
        <taxon>Pichiomycetes</taxon>
        <taxon>Debaryomycetaceae</taxon>
        <taxon>Yamadazyma</taxon>
    </lineage>
</organism>
<protein>
    <submittedName>
        <fullName evidence="1">Uncharacterized protein</fullName>
    </submittedName>
</protein>
<dbReference type="Proteomes" id="UP001152531">
    <property type="component" value="Unassembled WGS sequence"/>
</dbReference>
<keyword evidence="2" id="KW-1185">Reference proteome</keyword>
<reference evidence="1" key="1">
    <citation type="submission" date="2022-06" db="EMBL/GenBank/DDBJ databases">
        <authorList>
            <person name="Legras J.-L."/>
            <person name="Devillers H."/>
            <person name="Grondin C."/>
        </authorList>
    </citation>
    <scope>NUCLEOTIDE SEQUENCE</scope>
    <source>
        <strain evidence="1">CLIB 1444</strain>
    </source>
</reference>
<comment type="caution">
    <text evidence="1">The sequence shown here is derived from an EMBL/GenBank/DDBJ whole genome shotgun (WGS) entry which is preliminary data.</text>
</comment>
<accession>A0ACA9Y3W1</accession>